<dbReference type="InterPro" id="IPR003156">
    <property type="entry name" value="DHHA1_dom"/>
</dbReference>
<dbReference type="PANTHER" id="PTHR47618">
    <property type="entry name" value="BIFUNCTIONAL OLIGORIBONUCLEASE AND PAP PHOSPHATASE NRNA"/>
    <property type="match status" value="1"/>
</dbReference>
<evidence type="ECO:0000313" key="4">
    <source>
        <dbReference type="Proteomes" id="UP000222503"/>
    </source>
</evidence>
<feature type="domain" description="DHHA1" evidence="2">
    <location>
        <begin position="278"/>
        <end position="360"/>
    </location>
</feature>
<dbReference type="Gene3D" id="3.10.310.30">
    <property type="match status" value="1"/>
</dbReference>
<proteinExistence type="predicted"/>
<gene>
    <name evidence="3" type="ORF">COI65_21120</name>
</gene>
<name>A0A2C5PDQ8_9BACI</name>
<evidence type="ECO:0000259" key="1">
    <source>
        <dbReference type="Pfam" id="PF01368"/>
    </source>
</evidence>
<dbReference type="EMBL" id="NUUQ01000029">
    <property type="protein sequence ID" value="PHG57994.1"/>
    <property type="molecule type" value="Genomic_DNA"/>
</dbReference>
<evidence type="ECO:0000313" key="3">
    <source>
        <dbReference type="EMBL" id="PHG57994.1"/>
    </source>
</evidence>
<comment type="caution">
    <text evidence="3">The sequence shown here is derived from an EMBL/GenBank/DDBJ whole genome shotgun (WGS) entry which is preliminary data.</text>
</comment>
<accession>A0A2C5PDQ8</accession>
<dbReference type="InterPro" id="IPR051319">
    <property type="entry name" value="Oligoribo/pAp-PDE_c-di-AMP_PDE"/>
</dbReference>
<organism evidence="3 4">
    <name type="scientific">Bacillus wiedmannii</name>
    <dbReference type="NCBI Taxonomy" id="1890302"/>
    <lineage>
        <taxon>Bacteria</taxon>
        <taxon>Bacillati</taxon>
        <taxon>Bacillota</taxon>
        <taxon>Bacilli</taxon>
        <taxon>Bacillales</taxon>
        <taxon>Bacillaceae</taxon>
        <taxon>Bacillus</taxon>
        <taxon>Bacillus cereus group</taxon>
    </lineage>
</organism>
<dbReference type="Gene3D" id="3.90.1640.10">
    <property type="entry name" value="inorganic pyrophosphatase (n-terminal core)"/>
    <property type="match status" value="1"/>
</dbReference>
<reference evidence="3 4" key="1">
    <citation type="submission" date="2017-09" db="EMBL/GenBank/DDBJ databases">
        <title>Large-scale bioinformatics analysis of Bacillus genomes uncovers conserved roles of natural products in bacterial physiology.</title>
        <authorList>
            <consortium name="Agbiome Team Llc"/>
            <person name="Bleich R.M."/>
            <person name="Grubbs K.J."/>
            <person name="Santa Maria K.C."/>
            <person name="Allen S.E."/>
            <person name="Farag S."/>
            <person name="Shank E.A."/>
            <person name="Bowers A."/>
        </authorList>
    </citation>
    <scope>NUCLEOTIDE SEQUENCE [LARGE SCALE GENOMIC DNA]</scope>
    <source>
        <strain evidence="3 4">AFS029838</strain>
    </source>
</reference>
<dbReference type="AlphaFoldDB" id="A0A2C5PDQ8"/>
<dbReference type="Proteomes" id="UP000222503">
    <property type="component" value="Unassembled WGS sequence"/>
</dbReference>
<dbReference type="PANTHER" id="PTHR47618:SF1">
    <property type="entry name" value="BIFUNCTIONAL OLIGORIBONUCLEASE AND PAP PHOSPHATASE NRNA"/>
    <property type="match status" value="1"/>
</dbReference>
<dbReference type="GO" id="GO:0003676">
    <property type="term" value="F:nucleic acid binding"/>
    <property type="evidence" value="ECO:0007669"/>
    <property type="project" value="InterPro"/>
</dbReference>
<protein>
    <submittedName>
        <fullName evidence="3">DHH family phosphoesterase</fullName>
    </submittedName>
</protein>
<dbReference type="InterPro" id="IPR001667">
    <property type="entry name" value="DDH_dom"/>
</dbReference>
<dbReference type="Pfam" id="PF01368">
    <property type="entry name" value="DHH"/>
    <property type="match status" value="1"/>
</dbReference>
<dbReference type="SUPFAM" id="SSF64182">
    <property type="entry name" value="DHH phosphoesterases"/>
    <property type="match status" value="1"/>
</dbReference>
<dbReference type="InterPro" id="IPR038763">
    <property type="entry name" value="DHH_sf"/>
</dbReference>
<sequence>MHTPIVKIIVEKKEISKLSNFYYKAIVRMYEILSVIMKDKVKKLSKKEIIHMHEQILRAIKEFDTIIIHRHVRPDPDALGSQGGLGTILQESFPEKNIYTVGYNEPSLEYLRVMNDIEDSVYENALVIVCDTANQERVDDQRYAKGKMLIKIDHHPNEDPYGDITWVDTTASSTSEMIYEFYSYGKDKGLQITKEAARLILAGIVGDTGRFLFPNTTAKTLRYVSELVDMDVKFTDLYNEMYKTTEKIARLNGYILQNFTMVEEGAAYIKLTKEVLEKFDVLPSEASGVVGALGNIDGLKSWVLFLEEDDVIRVRLRSKGPVINKLAMQYNGGGHPMASGAKASSWEEADRLFADLRELCR</sequence>
<feature type="domain" description="DDH" evidence="1">
    <location>
        <begin position="66"/>
        <end position="204"/>
    </location>
</feature>
<dbReference type="Pfam" id="PF02272">
    <property type="entry name" value="DHHA1"/>
    <property type="match status" value="1"/>
</dbReference>
<evidence type="ECO:0000259" key="2">
    <source>
        <dbReference type="Pfam" id="PF02272"/>
    </source>
</evidence>